<dbReference type="InterPro" id="IPR001036">
    <property type="entry name" value="Acrflvin-R"/>
</dbReference>
<dbReference type="PANTHER" id="PTHR30081">
    <property type="entry name" value="PROTEIN-EXPORT MEMBRANE PROTEIN SEC"/>
    <property type="match status" value="1"/>
</dbReference>
<feature type="domain" description="SecDF P1 head subdomain" evidence="13">
    <location>
        <begin position="311"/>
        <end position="438"/>
    </location>
</feature>
<dbReference type="InterPro" id="IPR005791">
    <property type="entry name" value="SecD"/>
</dbReference>
<dbReference type="Proteomes" id="UP000661077">
    <property type="component" value="Unassembled WGS sequence"/>
</dbReference>
<keyword evidence="3 9" id="KW-1003">Cell membrane</keyword>
<keyword evidence="4 9" id="KW-0812">Transmembrane</keyword>
<evidence type="ECO:0000256" key="7">
    <source>
        <dbReference type="ARBA" id="ARBA00023010"/>
    </source>
</evidence>
<name>A0ABS1WUH0_9GAMM</name>
<dbReference type="NCBIfam" id="TIGR01129">
    <property type="entry name" value="secD"/>
    <property type="match status" value="1"/>
</dbReference>
<evidence type="ECO:0000256" key="6">
    <source>
        <dbReference type="ARBA" id="ARBA00022989"/>
    </source>
</evidence>
<dbReference type="InterPro" id="IPR022813">
    <property type="entry name" value="SecD/SecF_arch_bac"/>
</dbReference>
<dbReference type="Pfam" id="PF21760">
    <property type="entry name" value="SecD_1st"/>
    <property type="match status" value="1"/>
</dbReference>
<feature type="transmembrane region" description="Helical" evidence="9">
    <location>
        <begin position="484"/>
        <end position="504"/>
    </location>
</feature>
<evidence type="ECO:0000256" key="1">
    <source>
        <dbReference type="ARBA" id="ARBA00004651"/>
    </source>
</evidence>
<dbReference type="Pfam" id="PF02355">
    <property type="entry name" value="SecD_SecF_C"/>
    <property type="match status" value="1"/>
</dbReference>
<feature type="domain" description="SecD export protein N-terminal TM" evidence="11">
    <location>
        <begin position="2"/>
        <end position="102"/>
    </location>
</feature>
<gene>
    <name evidence="9 14" type="primary">secD</name>
    <name evidence="14" type="ORF">JM946_07615</name>
</gene>
<comment type="similarity">
    <text evidence="9">Belongs to the SecD/SecF family. SecD subfamily.</text>
</comment>
<dbReference type="EMBL" id="JAEVLS010000002">
    <property type="protein sequence ID" value="MBM0104608.1"/>
    <property type="molecule type" value="Genomic_DNA"/>
</dbReference>
<feature type="transmembrane region" description="Helical" evidence="9">
    <location>
        <begin position="583"/>
        <end position="607"/>
    </location>
</feature>
<evidence type="ECO:0000256" key="5">
    <source>
        <dbReference type="ARBA" id="ARBA00022927"/>
    </source>
</evidence>
<feature type="transmembrane region" description="Helical" evidence="9">
    <location>
        <begin position="555"/>
        <end position="577"/>
    </location>
</feature>
<accession>A0ABS1WUH0</accession>
<dbReference type="Gene3D" id="3.30.1360.200">
    <property type="match status" value="1"/>
</dbReference>
<keyword evidence="15" id="KW-1185">Reference proteome</keyword>
<protein>
    <recommendedName>
        <fullName evidence="9">Protein translocase subunit SecD</fullName>
    </recommendedName>
</protein>
<dbReference type="InterPro" id="IPR054384">
    <property type="entry name" value="SecDF_P1_head"/>
</dbReference>
<dbReference type="InterPro" id="IPR055344">
    <property type="entry name" value="SecD_SecF_C_bact"/>
</dbReference>
<dbReference type="RefSeq" id="WP_203166607.1">
    <property type="nucleotide sequence ID" value="NZ_JAEVLS010000002.1"/>
</dbReference>
<evidence type="ECO:0000259" key="13">
    <source>
        <dbReference type="Pfam" id="PF22599"/>
    </source>
</evidence>
<dbReference type="PANTHER" id="PTHR30081:SF1">
    <property type="entry name" value="PROTEIN TRANSLOCASE SUBUNIT SECD"/>
    <property type="match status" value="1"/>
</dbReference>
<dbReference type="PRINTS" id="PR00702">
    <property type="entry name" value="ACRIFLAVINRP"/>
</dbReference>
<evidence type="ECO:0000259" key="11">
    <source>
        <dbReference type="Pfam" id="PF13721"/>
    </source>
</evidence>
<dbReference type="InterPro" id="IPR027398">
    <property type="entry name" value="SecD-TM"/>
</dbReference>
<evidence type="ECO:0000256" key="2">
    <source>
        <dbReference type="ARBA" id="ARBA00022448"/>
    </source>
</evidence>
<keyword evidence="6 9" id="KW-1133">Transmembrane helix</keyword>
<comment type="caution">
    <text evidence="14">The sequence shown here is derived from an EMBL/GenBank/DDBJ whole genome shotgun (WGS) entry which is preliminary data.</text>
</comment>
<proteinExistence type="inferred from homology"/>
<dbReference type="NCBIfam" id="TIGR00916">
    <property type="entry name" value="2A0604s01"/>
    <property type="match status" value="1"/>
</dbReference>
<dbReference type="HAMAP" id="MF_01463_B">
    <property type="entry name" value="SecD_B"/>
    <property type="match status" value="1"/>
</dbReference>
<evidence type="ECO:0000256" key="4">
    <source>
        <dbReference type="ARBA" id="ARBA00022692"/>
    </source>
</evidence>
<comment type="subcellular location">
    <subcellularLocation>
        <location evidence="1 9">Cell membrane</location>
        <topology evidence="1 9">Multi-pass membrane protein</topology>
    </subcellularLocation>
</comment>
<evidence type="ECO:0000313" key="14">
    <source>
        <dbReference type="EMBL" id="MBM0104608.1"/>
    </source>
</evidence>
<dbReference type="Gene3D" id="3.30.70.3400">
    <property type="match status" value="2"/>
</dbReference>
<feature type="transmembrane region" description="Helical" evidence="9">
    <location>
        <begin position="460"/>
        <end position="479"/>
    </location>
</feature>
<comment type="caution">
    <text evidence="9">Lacks conserved residue(s) required for the propagation of feature annotation.</text>
</comment>
<comment type="function">
    <text evidence="9">Part of the Sec protein translocase complex. Interacts with the SecYEG preprotein conducting channel. SecDF uses the proton motive force (PMF) to complete protein translocation after the ATP-dependent function of SecA.</text>
</comment>
<sequence>MYQIPRWRYWLVAVTLLLGLLLALPNVFGTEPAIQLARDDRAVIDTAGMEKVRGMLEARSVVPTASYLEEGRLVLRFGHVDDQIKARDAIEDAAPGEYVIALTDVPRTPTLLRQMGFKPMSLGLDLRGGVHFMYQVDVQGAVDLAFERMAQDVRAQLRKARIPYTEVIKEGTSVNVALRPGADVAAARETIQGGDPGIVINESERDGAEGQVTVLNVTFSPERLKQRQDFAIEQNITTLRNRVNELGVSEPIVARQGTDRIIVQLPGVSDPNQAVRVLGATATVEFRLVDENNNPYEAETTRRVPIGSKLYRDQAGRPILLKRDLIATGEQLSDATTGFSEGAPEVNVTLDARGGQEMLEATRDNVGRRMAVVYIETKSLAEGEQCKGTRSGDTCVEETVISAATIQSVLSSRFRITGLQSAEAHDLALLLRSGALAAPQTIVEQRSIGPSLGQDNIDRGMMALAIGAVLTFIFLAVYYRVFGLVANLVLVMNVVLLVALMSLLQASLSLPGIAGVVLTIGMAADANVLIYERIREELRNGNSPHAAITVGFEKAFSAIADSNVTTLIAGIVLFAFGTGPIKGFAVTLVLGIATSLFTAVVASRVVIDLIWGRRRRLATLPV</sequence>
<dbReference type="Pfam" id="PF22599">
    <property type="entry name" value="SecDF_P1_head"/>
    <property type="match status" value="1"/>
</dbReference>
<keyword evidence="7 9" id="KW-0811">Translocation</keyword>
<organism evidence="14 15">
    <name type="scientific">Steroidobacter gossypii</name>
    <dbReference type="NCBI Taxonomy" id="2805490"/>
    <lineage>
        <taxon>Bacteria</taxon>
        <taxon>Pseudomonadati</taxon>
        <taxon>Pseudomonadota</taxon>
        <taxon>Gammaproteobacteria</taxon>
        <taxon>Steroidobacterales</taxon>
        <taxon>Steroidobacteraceae</taxon>
        <taxon>Steroidobacter</taxon>
    </lineage>
</organism>
<reference evidence="14 15" key="1">
    <citation type="journal article" date="2021" name="Int. J. Syst. Evol. Microbiol.">
        <title>Steroidobacter gossypii sp. nov., isolated from soil of cotton cropping field.</title>
        <authorList>
            <person name="Huang R."/>
            <person name="Yang S."/>
            <person name="Zhen C."/>
            <person name="Liu W."/>
        </authorList>
    </citation>
    <scope>NUCLEOTIDE SEQUENCE [LARGE SCALE GENOMIC DNA]</scope>
    <source>
        <strain evidence="14 15">S1-65</strain>
    </source>
</reference>
<dbReference type="Pfam" id="PF13721">
    <property type="entry name" value="SecD-TM1"/>
    <property type="match status" value="1"/>
</dbReference>
<evidence type="ECO:0000313" key="15">
    <source>
        <dbReference type="Proteomes" id="UP000661077"/>
    </source>
</evidence>
<feature type="domain" description="Protein export membrane protein SecD/SecF C-terminal" evidence="10">
    <location>
        <begin position="442"/>
        <end position="606"/>
    </location>
</feature>
<evidence type="ECO:0000259" key="10">
    <source>
        <dbReference type="Pfam" id="PF02355"/>
    </source>
</evidence>
<dbReference type="Pfam" id="PF07549">
    <property type="entry name" value="Sec_GG"/>
    <property type="match status" value="1"/>
</dbReference>
<evidence type="ECO:0000256" key="3">
    <source>
        <dbReference type="ARBA" id="ARBA00022475"/>
    </source>
</evidence>
<keyword evidence="8 9" id="KW-0472">Membrane</keyword>
<evidence type="ECO:0000256" key="8">
    <source>
        <dbReference type="ARBA" id="ARBA00023136"/>
    </source>
</evidence>
<keyword evidence="2 9" id="KW-0813">Transport</keyword>
<dbReference type="InterPro" id="IPR022646">
    <property type="entry name" value="SecD/SecF_CS"/>
</dbReference>
<dbReference type="Gene3D" id="1.20.1640.10">
    <property type="entry name" value="Multidrug efflux transporter AcrB transmembrane domain"/>
    <property type="match status" value="1"/>
</dbReference>
<comment type="subunit">
    <text evidence="9">Forms a complex with SecF. Part of the essential Sec protein translocation apparatus which comprises SecA, SecYEG and auxiliary proteins SecDF-YajC and YidC.</text>
</comment>
<feature type="transmembrane region" description="Helical" evidence="9">
    <location>
        <begin position="510"/>
        <end position="534"/>
    </location>
</feature>
<keyword evidence="5 9" id="KW-0653">Protein transport</keyword>
<evidence type="ECO:0000256" key="9">
    <source>
        <dbReference type="HAMAP-Rule" id="MF_01463"/>
    </source>
</evidence>
<dbReference type="SUPFAM" id="SSF82866">
    <property type="entry name" value="Multidrug efflux transporter AcrB transmembrane domain"/>
    <property type="match status" value="1"/>
</dbReference>
<dbReference type="InterPro" id="IPR048631">
    <property type="entry name" value="SecD_1st"/>
</dbReference>
<evidence type="ECO:0000259" key="12">
    <source>
        <dbReference type="Pfam" id="PF21760"/>
    </source>
</evidence>
<dbReference type="InterPro" id="IPR048634">
    <property type="entry name" value="SecD_SecF_C"/>
</dbReference>
<feature type="domain" description="Protein translocase subunit SecDF P1" evidence="12">
    <location>
        <begin position="232"/>
        <end position="291"/>
    </location>
</feature>